<evidence type="ECO:0000256" key="1">
    <source>
        <dbReference type="SAM" id="MobiDB-lite"/>
    </source>
</evidence>
<dbReference type="PROSITE" id="PS51257">
    <property type="entry name" value="PROKAR_LIPOPROTEIN"/>
    <property type="match status" value="1"/>
</dbReference>
<evidence type="ECO:0000256" key="2">
    <source>
        <dbReference type="SAM" id="SignalP"/>
    </source>
</evidence>
<feature type="signal peptide" evidence="2">
    <location>
        <begin position="1"/>
        <end position="21"/>
    </location>
</feature>
<gene>
    <name evidence="3" type="ORF">SAMN02745123_01726</name>
</gene>
<accession>A0A1M6S4W9</accession>
<feature type="region of interest" description="Disordered" evidence="1">
    <location>
        <begin position="25"/>
        <end position="51"/>
    </location>
</feature>
<reference evidence="4" key="1">
    <citation type="submission" date="2016-11" db="EMBL/GenBank/DDBJ databases">
        <authorList>
            <person name="Varghese N."/>
            <person name="Submissions S."/>
        </authorList>
    </citation>
    <scope>NUCLEOTIDE SEQUENCE [LARGE SCALE GENOMIC DNA]</scope>
    <source>
        <strain evidence="4">DSM 10349</strain>
    </source>
</reference>
<organism evidence="3 4">
    <name type="scientific">Desulforamulus aeronauticus DSM 10349</name>
    <dbReference type="NCBI Taxonomy" id="1121421"/>
    <lineage>
        <taxon>Bacteria</taxon>
        <taxon>Bacillati</taxon>
        <taxon>Bacillota</taxon>
        <taxon>Clostridia</taxon>
        <taxon>Eubacteriales</taxon>
        <taxon>Peptococcaceae</taxon>
        <taxon>Desulforamulus</taxon>
    </lineage>
</organism>
<feature type="region of interest" description="Disordered" evidence="1">
    <location>
        <begin position="184"/>
        <end position="217"/>
    </location>
</feature>
<proteinExistence type="predicted"/>
<feature type="chain" id="PRO_5038836967" evidence="2">
    <location>
        <begin position="22"/>
        <end position="217"/>
    </location>
</feature>
<sequence length="217" mass="23117">MKVKRMMVALLLVVMSLTVIGCSGSGGTEAAPKEAQEAKETSNESQKITIPEEKPAFIGKVKEIVGNEVTVYKAEVNQNQGPSQENQAREVQPQERPAKDSSADQAQTPTPTQGDQGARPGNGGFRMNFTEETETFMIPVGVPIVTMQGGRGSQEATVVQLTQIKKDTVLRIWKTDDEVSFVQVTGGSSQRSNRETTGNNRAGNGPQGGMGGPPPGM</sequence>
<feature type="compositionally biased region" description="Polar residues" evidence="1">
    <location>
        <begin position="76"/>
        <end position="86"/>
    </location>
</feature>
<name>A0A1M6S4W9_9FIRM</name>
<evidence type="ECO:0000313" key="3">
    <source>
        <dbReference type="EMBL" id="SHK39721.1"/>
    </source>
</evidence>
<feature type="compositionally biased region" description="Polar residues" evidence="1">
    <location>
        <begin position="184"/>
        <end position="202"/>
    </location>
</feature>
<feature type="compositionally biased region" description="Polar residues" evidence="1">
    <location>
        <begin position="103"/>
        <end position="115"/>
    </location>
</feature>
<dbReference type="AlphaFoldDB" id="A0A1M6S4W9"/>
<keyword evidence="2" id="KW-0732">Signal</keyword>
<keyword evidence="4" id="KW-1185">Reference proteome</keyword>
<feature type="compositionally biased region" description="Basic and acidic residues" evidence="1">
    <location>
        <begin position="92"/>
        <end position="102"/>
    </location>
</feature>
<dbReference type="STRING" id="1121421.SAMN02745123_01726"/>
<dbReference type="Proteomes" id="UP000183997">
    <property type="component" value="Unassembled WGS sequence"/>
</dbReference>
<dbReference type="RefSeq" id="WP_072913112.1">
    <property type="nucleotide sequence ID" value="NZ_FRAR01000012.1"/>
</dbReference>
<dbReference type="OrthoDB" id="1787414at2"/>
<feature type="compositionally biased region" description="Basic and acidic residues" evidence="1">
    <location>
        <begin position="31"/>
        <end position="42"/>
    </location>
</feature>
<evidence type="ECO:0000313" key="4">
    <source>
        <dbReference type="Proteomes" id="UP000183997"/>
    </source>
</evidence>
<feature type="region of interest" description="Disordered" evidence="1">
    <location>
        <begin position="76"/>
        <end position="127"/>
    </location>
</feature>
<dbReference type="EMBL" id="FRAR01000012">
    <property type="protein sequence ID" value="SHK39721.1"/>
    <property type="molecule type" value="Genomic_DNA"/>
</dbReference>
<protein>
    <submittedName>
        <fullName evidence="3">Uncharacterized protein</fullName>
    </submittedName>
</protein>